<proteinExistence type="predicted"/>
<evidence type="ECO:0000256" key="1">
    <source>
        <dbReference type="SAM" id="Phobius"/>
    </source>
</evidence>
<dbReference type="STRING" id="1330534.L323_14895"/>
<protein>
    <submittedName>
        <fullName evidence="2">Uncharacterized protein</fullName>
    </submittedName>
</protein>
<comment type="caution">
    <text evidence="2">The sequence shown here is derived from an EMBL/GenBank/DDBJ whole genome shotgun (WGS) entry which is preliminary data.</text>
</comment>
<evidence type="ECO:0000313" key="3">
    <source>
        <dbReference type="Proteomes" id="UP000016860"/>
    </source>
</evidence>
<sequence length="64" mass="7623">MSQFQISIGAFWVIFWTLDLALSVFIVWLCEKNAKRIDIFFDKVDEFLNKVQNLCKLKRKSPHC</sequence>
<name>U4R054_9FIRM</name>
<keyword evidence="1" id="KW-0812">Transmembrane</keyword>
<keyword evidence="1" id="KW-1133">Transmembrane helix</keyword>
<dbReference type="EMBL" id="ATAY01000072">
    <property type="protein sequence ID" value="EPR10124.1"/>
    <property type="molecule type" value="Genomic_DNA"/>
</dbReference>
<accession>U4R054</accession>
<dbReference type="AlphaFoldDB" id="U4R054"/>
<gene>
    <name evidence="2" type="ORF">L323_14895</name>
</gene>
<feature type="transmembrane region" description="Helical" evidence="1">
    <location>
        <begin position="6"/>
        <end position="30"/>
    </location>
</feature>
<organism evidence="2 3">
    <name type="scientific">Ruminiclostridium papyrosolvens C7</name>
    <dbReference type="NCBI Taxonomy" id="1330534"/>
    <lineage>
        <taxon>Bacteria</taxon>
        <taxon>Bacillati</taxon>
        <taxon>Bacillota</taxon>
        <taxon>Clostridia</taxon>
        <taxon>Eubacteriales</taxon>
        <taxon>Oscillospiraceae</taxon>
        <taxon>Ruminiclostridium</taxon>
    </lineage>
</organism>
<dbReference type="Proteomes" id="UP000016860">
    <property type="component" value="Unassembled WGS sequence"/>
</dbReference>
<keyword evidence="1" id="KW-0472">Membrane</keyword>
<reference evidence="2 3" key="1">
    <citation type="journal article" date="2013" name="Genome Announc.">
        <title>Draft Genome Sequence of the Cellulolytic Bacterium Clostridium papyrosolvens C7 (ATCC 700395).</title>
        <authorList>
            <person name="Zepeda V."/>
            <person name="Dassa B."/>
            <person name="Borovok I."/>
            <person name="Lamed R."/>
            <person name="Bayer E.A."/>
            <person name="Cate J.H."/>
        </authorList>
    </citation>
    <scope>NUCLEOTIDE SEQUENCE [LARGE SCALE GENOMIC DNA]</scope>
    <source>
        <strain evidence="2 3">C7</strain>
    </source>
</reference>
<evidence type="ECO:0000313" key="2">
    <source>
        <dbReference type="EMBL" id="EPR10124.1"/>
    </source>
</evidence>